<dbReference type="GO" id="GO:0044183">
    <property type="term" value="F:protein folding chaperone"/>
    <property type="evidence" value="ECO:0007669"/>
    <property type="project" value="InterPro"/>
</dbReference>
<keyword evidence="8" id="KW-1185">Reference proteome</keyword>
<dbReference type="InterPro" id="IPR005351">
    <property type="entry name" value="ASTER"/>
</dbReference>
<keyword evidence="3 6" id="KW-0812">Transmembrane</keyword>
<comment type="subcellular location">
    <subcellularLocation>
        <location evidence="1">Membrane</location>
    </subcellularLocation>
</comment>
<organism evidence="7 8">
    <name type="scientific">Gracilariopsis chorda</name>
    <dbReference type="NCBI Taxonomy" id="448386"/>
    <lineage>
        <taxon>Eukaryota</taxon>
        <taxon>Rhodophyta</taxon>
        <taxon>Florideophyceae</taxon>
        <taxon>Rhodymeniophycidae</taxon>
        <taxon>Gracilariales</taxon>
        <taxon>Gracilariaceae</taxon>
        <taxon>Gracilariopsis</taxon>
    </lineage>
</organism>
<dbReference type="PANTHER" id="PTHR13193:SF0">
    <property type="entry name" value="PAT COMPLEX SUBUNIT ASTERIX"/>
    <property type="match status" value="1"/>
</dbReference>
<dbReference type="PANTHER" id="PTHR13193">
    <property type="entry name" value="CGI-140"/>
    <property type="match status" value="1"/>
</dbReference>
<evidence type="ECO:0000256" key="4">
    <source>
        <dbReference type="ARBA" id="ARBA00022989"/>
    </source>
</evidence>
<keyword evidence="4 6" id="KW-1133">Transmembrane helix</keyword>
<accession>A0A2V3IZF1</accession>
<dbReference type="GO" id="GO:0005789">
    <property type="term" value="C:endoplasmic reticulum membrane"/>
    <property type="evidence" value="ECO:0007669"/>
    <property type="project" value="InterPro"/>
</dbReference>
<comment type="caution">
    <text evidence="7">The sequence shown here is derived from an EMBL/GenBank/DDBJ whole genome shotgun (WGS) entry which is preliminary data.</text>
</comment>
<evidence type="ECO:0000256" key="5">
    <source>
        <dbReference type="ARBA" id="ARBA00023136"/>
    </source>
</evidence>
<feature type="transmembrane region" description="Helical" evidence="6">
    <location>
        <begin position="78"/>
        <end position="97"/>
    </location>
</feature>
<evidence type="ECO:0000256" key="6">
    <source>
        <dbReference type="SAM" id="Phobius"/>
    </source>
</evidence>
<dbReference type="Proteomes" id="UP000247409">
    <property type="component" value="Unassembled WGS sequence"/>
</dbReference>
<gene>
    <name evidence="7" type="ORF">BWQ96_03134</name>
</gene>
<dbReference type="AlphaFoldDB" id="A0A2V3IZF1"/>
<dbReference type="EMBL" id="NBIV01000029">
    <property type="protein sequence ID" value="PXF47057.1"/>
    <property type="molecule type" value="Genomic_DNA"/>
</dbReference>
<sequence>MPLISRPDPRDEKRITALKVIPVPVEQLPPDYYALLALMFAFAAVLTKVKMHSWLTFLFCVSSLANQRFSCTDLKNNLAFAALIVLTFVSTHLNIAGQPVMAPIFPWLRK</sequence>
<name>A0A2V3IZF1_9FLOR</name>
<evidence type="ECO:0000313" key="7">
    <source>
        <dbReference type="EMBL" id="PXF47057.1"/>
    </source>
</evidence>
<reference evidence="7 8" key="1">
    <citation type="journal article" date="2018" name="Mol. Biol. Evol.">
        <title>Analysis of the draft genome of the red seaweed Gracilariopsis chorda provides insights into genome size evolution in Rhodophyta.</title>
        <authorList>
            <person name="Lee J."/>
            <person name="Yang E.C."/>
            <person name="Graf L."/>
            <person name="Yang J.H."/>
            <person name="Qiu H."/>
            <person name="Zel Zion U."/>
            <person name="Chan C.X."/>
            <person name="Stephens T.G."/>
            <person name="Weber A.P.M."/>
            <person name="Boo G.H."/>
            <person name="Boo S.M."/>
            <person name="Kim K.M."/>
            <person name="Shin Y."/>
            <person name="Jung M."/>
            <person name="Lee S.J."/>
            <person name="Yim H.S."/>
            <person name="Lee J.H."/>
            <person name="Bhattacharya D."/>
            <person name="Yoon H.S."/>
        </authorList>
    </citation>
    <scope>NUCLEOTIDE SEQUENCE [LARGE SCALE GENOMIC DNA]</scope>
    <source>
        <strain evidence="7 8">SKKU-2015</strain>
        <tissue evidence="7">Whole body</tissue>
    </source>
</reference>
<dbReference type="OrthoDB" id="10447123at2759"/>
<keyword evidence="5 6" id="KW-0472">Membrane</keyword>
<evidence type="ECO:0000256" key="1">
    <source>
        <dbReference type="ARBA" id="ARBA00004370"/>
    </source>
</evidence>
<evidence type="ECO:0000256" key="2">
    <source>
        <dbReference type="ARBA" id="ARBA00009066"/>
    </source>
</evidence>
<comment type="similarity">
    <text evidence="2">Belongs to the Asterix family.</text>
</comment>
<dbReference type="STRING" id="448386.A0A2V3IZF1"/>
<dbReference type="GO" id="GO:0045048">
    <property type="term" value="P:protein insertion into ER membrane"/>
    <property type="evidence" value="ECO:0007669"/>
    <property type="project" value="InterPro"/>
</dbReference>
<evidence type="ECO:0000256" key="3">
    <source>
        <dbReference type="ARBA" id="ARBA00022692"/>
    </source>
</evidence>
<dbReference type="Pfam" id="PF03669">
    <property type="entry name" value="ASTER"/>
    <property type="match status" value="1"/>
</dbReference>
<evidence type="ECO:0000313" key="8">
    <source>
        <dbReference type="Proteomes" id="UP000247409"/>
    </source>
</evidence>
<protein>
    <submittedName>
        <fullName evidence="7">Protein Asterix</fullName>
    </submittedName>
</protein>
<proteinExistence type="inferred from homology"/>